<dbReference type="PANTHER" id="PTHR43775">
    <property type="entry name" value="FATTY ACID SYNTHASE"/>
    <property type="match status" value="1"/>
</dbReference>
<dbReference type="InterPro" id="IPR020841">
    <property type="entry name" value="PKS_Beta-ketoAc_synthase_dom"/>
</dbReference>
<accession>A0AAW2YTB3</accession>
<evidence type="ECO:0000259" key="5">
    <source>
        <dbReference type="PROSITE" id="PS52004"/>
    </source>
</evidence>
<dbReference type="AlphaFoldDB" id="A0AAW2YTB3"/>
<dbReference type="EMBL" id="JAOPGA020000651">
    <property type="protein sequence ID" value="KAL0480319.1"/>
    <property type="molecule type" value="Genomic_DNA"/>
</dbReference>
<protein>
    <recommendedName>
        <fullName evidence="8">Polyketide synthase</fullName>
    </recommendedName>
</protein>
<dbReference type="GO" id="GO:0004315">
    <property type="term" value="F:3-oxoacyl-[acyl-carrier-protein] synthase activity"/>
    <property type="evidence" value="ECO:0007669"/>
    <property type="project" value="InterPro"/>
</dbReference>
<dbReference type="InterPro" id="IPR009081">
    <property type="entry name" value="PP-bd_ACP"/>
</dbReference>
<organism evidence="6 7">
    <name type="scientific">Acrasis kona</name>
    <dbReference type="NCBI Taxonomy" id="1008807"/>
    <lineage>
        <taxon>Eukaryota</taxon>
        <taxon>Discoba</taxon>
        <taxon>Heterolobosea</taxon>
        <taxon>Tetramitia</taxon>
        <taxon>Eutetramitia</taxon>
        <taxon>Acrasidae</taxon>
        <taxon>Acrasis</taxon>
    </lineage>
</organism>
<dbReference type="SUPFAM" id="SSF47336">
    <property type="entry name" value="ACP-like"/>
    <property type="match status" value="1"/>
</dbReference>
<dbReference type="InterPro" id="IPR018201">
    <property type="entry name" value="Ketoacyl_synth_AS"/>
</dbReference>
<feature type="domain" description="Carrier" evidence="4">
    <location>
        <begin position="1"/>
        <end position="47"/>
    </location>
</feature>
<feature type="non-terminal residue" evidence="6">
    <location>
        <position position="279"/>
    </location>
</feature>
<name>A0AAW2YTB3_9EUKA</name>
<dbReference type="Gene3D" id="1.10.1200.10">
    <property type="entry name" value="ACP-like"/>
    <property type="match status" value="1"/>
</dbReference>
<gene>
    <name evidence="6" type="ORF">AKO1_007156</name>
</gene>
<evidence type="ECO:0000256" key="1">
    <source>
        <dbReference type="ARBA" id="ARBA00022450"/>
    </source>
</evidence>
<dbReference type="PANTHER" id="PTHR43775:SF37">
    <property type="entry name" value="SI:DKEY-61P9.11"/>
    <property type="match status" value="1"/>
</dbReference>
<dbReference type="PROSITE" id="PS50075">
    <property type="entry name" value="CARRIER"/>
    <property type="match status" value="1"/>
</dbReference>
<feature type="domain" description="Ketosynthase family 3 (KS3)" evidence="5">
    <location>
        <begin position="67"/>
        <end position="279"/>
    </location>
</feature>
<dbReference type="Pfam" id="PF00550">
    <property type="entry name" value="PP-binding"/>
    <property type="match status" value="1"/>
</dbReference>
<reference evidence="6 7" key="1">
    <citation type="submission" date="2024-03" db="EMBL/GenBank/DDBJ databases">
        <title>The Acrasis kona genome and developmental transcriptomes reveal deep origins of eukaryotic multicellular pathways.</title>
        <authorList>
            <person name="Sheikh S."/>
            <person name="Fu C.-J."/>
            <person name="Brown M.W."/>
            <person name="Baldauf S.L."/>
        </authorList>
    </citation>
    <scope>NUCLEOTIDE SEQUENCE [LARGE SCALE GENOMIC DNA]</scope>
    <source>
        <strain evidence="6 7">ATCC MYA-3509</strain>
    </source>
</reference>
<dbReference type="Proteomes" id="UP001431209">
    <property type="component" value="Unassembled WGS sequence"/>
</dbReference>
<dbReference type="PROSITE" id="PS52004">
    <property type="entry name" value="KS3_2"/>
    <property type="match status" value="1"/>
</dbReference>
<evidence type="ECO:0000256" key="2">
    <source>
        <dbReference type="ARBA" id="ARBA00022553"/>
    </source>
</evidence>
<dbReference type="InterPro" id="IPR036736">
    <property type="entry name" value="ACP-like_sf"/>
</dbReference>
<dbReference type="InterPro" id="IPR014030">
    <property type="entry name" value="Ketoacyl_synth_N"/>
</dbReference>
<keyword evidence="7" id="KW-1185">Reference proteome</keyword>
<keyword evidence="1" id="KW-0596">Phosphopantetheine</keyword>
<dbReference type="GO" id="GO:0004312">
    <property type="term" value="F:fatty acid synthase activity"/>
    <property type="evidence" value="ECO:0007669"/>
    <property type="project" value="TreeGrafter"/>
</dbReference>
<evidence type="ECO:0000256" key="3">
    <source>
        <dbReference type="ARBA" id="ARBA00022679"/>
    </source>
</evidence>
<dbReference type="SMART" id="SM00825">
    <property type="entry name" value="PKS_KS"/>
    <property type="match status" value="1"/>
</dbReference>
<dbReference type="CDD" id="cd00833">
    <property type="entry name" value="PKS"/>
    <property type="match status" value="1"/>
</dbReference>
<dbReference type="InterPro" id="IPR016039">
    <property type="entry name" value="Thiolase-like"/>
</dbReference>
<dbReference type="SUPFAM" id="SSF53901">
    <property type="entry name" value="Thiolase-like"/>
    <property type="match status" value="1"/>
</dbReference>
<sequence length="279" mass="30927">MEQGLDSIKSAQLISQLSTFMKQELPITIFFKHPSPSLLSQHLSKLQFSPSPPIITNHHSNSQESKSNLISIVGASCRLPNQLNTPEKFFEFLKSSRRVIPTQNVNYISDEELYSFDSSFFKMSGREISCTDPQQRLLLTLTYEALQDANIPSRSIMGQNVCVFVGCSSRDYLLGDSIQIHSATGSGISMLANRISYHFDWTGKSMVIDTACSSSLVALSEAVDYLRENQNVEYAIVAGVNVCRLQSITDALRKANFLGDCKVFDKDADGYVRGEGAIV</sequence>
<evidence type="ECO:0000313" key="7">
    <source>
        <dbReference type="Proteomes" id="UP001431209"/>
    </source>
</evidence>
<comment type="caution">
    <text evidence="6">The sequence shown here is derived from an EMBL/GenBank/DDBJ whole genome shotgun (WGS) entry which is preliminary data.</text>
</comment>
<dbReference type="GO" id="GO:0006633">
    <property type="term" value="P:fatty acid biosynthetic process"/>
    <property type="evidence" value="ECO:0007669"/>
    <property type="project" value="InterPro"/>
</dbReference>
<dbReference type="PROSITE" id="PS00606">
    <property type="entry name" value="KS3_1"/>
    <property type="match status" value="1"/>
</dbReference>
<dbReference type="Gene3D" id="3.40.47.10">
    <property type="match status" value="1"/>
</dbReference>
<dbReference type="InterPro" id="IPR050091">
    <property type="entry name" value="PKS_NRPS_Biosynth_Enz"/>
</dbReference>
<dbReference type="Pfam" id="PF00109">
    <property type="entry name" value="ketoacyl-synt"/>
    <property type="match status" value="1"/>
</dbReference>
<evidence type="ECO:0000313" key="6">
    <source>
        <dbReference type="EMBL" id="KAL0480319.1"/>
    </source>
</evidence>
<keyword evidence="3" id="KW-0808">Transferase</keyword>
<keyword evidence="2" id="KW-0597">Phosphoprotein</keyword>
<evidence type="ECO:0000259" key="4">
    <source>
        <dbReference type="PROSITE" id="PS50075"/>
    </source>
</evidence>
<evidence type="ECO:0008006" key="8">
    <source>
        <dbReference type="Google" id="ProtNLM"/>
    </source>
</evidence>
<proteinExistence type="predicted"/>